<dbReference type="PROSITE" id="PS50263">
    <property type="entry name" value="CN_HYDROLASE"/>
    <property type="match status" value="1"/>
</dbReference>
<evidence type="ECO:0000259" key="2">
    <source>
        <dbReference type="PROSITE" id="PS50263"/>
    </source>
</evidence>
<dbReference type="AlphaFoldDB" id="A0A9X3SAV2"/>
<dbReference type="Pfam" id="PF00795">
    <property type="entry name" value="CN_hydrolase"/>
    <property type="match status" value="1"/>
</dbReference>
<dbReference type="GO" id="GO:0016787">
    <property type="term" value="F:hydrolase activity"/>
    <property type="evidence" value="ECO:0007669"/>
    <property type="project" value="UniProtKB-KW"/>
</dbReference>
<dbReference type="InterPro" id="IPR003010">
    <property type="entry name" value="C-N_Hydrolase"/>
</dbReference>
<keyword evidence="4" id="KW-1185">Reference proteome</keyword>
<dbReference type="CDD" id="cd07197">
    <property type="entry name" value="nitrilase"/>
    <property type="match status" value="1"/>
</dbReference>
<dbReference type="Proteomes" id="UP001147653">
    <property type="component" value="Unassembled WGS sequence"/>
</dbReference>
<reference evidence="3" key="1">
    <citation type="submission" date="2022-10" db="EMBL/GenBank/DDBJ databases">
        <title>The WGS of Solirubrobacter phytolaccae KCTC 29190.</title>
        <authorList>
            <person name="Jiang Z."/>
        </authorList>
    </citation>
    <scope>NUCLEOTIDE SEQUENCE</scope>
    <source>
        <strain evidence="3">KCTC 29190</strain>
    </source>
</reference>
<dbReference type="EMBL" id="JAPDDP010000088">
    <property type="protein sequence ID" value="MDA0184849.1"/>
    <property type="molecule type" value="Genomic_DNA"/>
</dbReference>
<dbReference type="PANTHER" id="PTHR23088:SF27">
    <property type="entry name" value="DEAMINATED GLUTATHIONE AMIDASE"/>
    <property type="match status" value="1"/>
</dbReference>
<dbReference type="PANTHER" id="PTHR23088">
    <property type="entry name" value="NITRILASE-RELATED"/>
    <property type="match status" value="1"/>
</dbReference>
<dbReference type="Gene3D" id="3.60.110.10">
    <property type="entry name" value="Carbon-nitrogen hydrolase"/>
    <property type="match status" value="1"/>
</dbReference>
<accession>A0A9X3SAV2</accession>
<sequence>MSVRVAAVEAEAVPGAVAKNVETATRLTRAAAEQGAELVVFPEAFVTGYDDGVFGGELPTLDDLGWLDPLQRAVDEGDVVVVLNTALDRGERRTLTDFVLRAGSAPWPAYDKQHIYATEREHFTPGEDGASFTLKGFEFALSVCYDANFPEHAAGAAADGASVYLASGAYFPGGERRRDLHYGARALDNGLYVVFAGLLGAPHAFIGGSAVYDPLGTRIAHAVDGLAIADLDPEAITAARRSQQMWADRRAHLGSRTVLAFE</sequence>
<gene>
    <name evidence="3" type="ORF">OJ997_31390</name>
</gene>
<proteinExistence type="inferred from homology"/>
<comment type="similarity">
    <text evidence="1">Belongs to the carbon-nitrogen hydrolase superfamily. NIT1/NIT2 family.</text>
</comment>
<feature type="domain" description="CN hydrolase" evidence="2">
    <location>
        <begin position="3"/>
        <end position="242"/>
    </location>
</feature>
<dbReference type="InterPro" id="IPR036526">
    <property type="entry name" value="C-N_Hydrolase_sf"/>
</dbReference>
<evidence type="ECO:0000313" key="3">
    <source>
        <dbReference type="EMBL" id="MDA0184849.1"/>
    </source>
</evidence>
<keyword evidence="3" id="KW-0378">Hydrolase</keyword>
<evidence type="ECO:0000256" key="1">
    <source>
        <dbReference type="ARBA" id="ARBA00010613"/>
    </source>
</evidence>
<protein>
    <submittedName>
        <fullName evidence="3">Carbon-nitrogen hydrolase family protein</fullName>
    </submittedName>
</protein>
<evidence type="ECO:0000313" key="4">
    <source>
        <dbReference type="Proteomes" id="UP001147653"/>
    </source>
</evidence>
<organism evidence="3 4">
    <name type="scientific">Solirubrobacter phytolaccae</name>
    <dbReference type="NCBI Taxonomy" id="1404360"/>
    <lineage>
        <taxon>Bacteria</taxon>
        <taxon>Bacillati</taxon>
        <taxon>Actinomycetota</taxon>
        <taxon>Thermoleophilia</taxon>
        <taxon>Solirubrobacterales</taxon>
        <taxon>Solirubrobacteraceae</taxon>
        <taxon>Solirubrobacter</taxon>
    </lineage>
</organism>
<dbReference type="RefSeq" id="WP_270029307.1">
    <property type="nucleotide sequence ID" value="NZ_JAPDDP010000088.1"/>
</dbReference>
<dbReference type="SUPFAM" id="SSF56317">
    <property type="entry name" value="Carbon-nitrogen hydrolase"/>
    <property type="match status" value="1"/>
</dbReference>
<comment type="caution">
    <text evidence="3">The sequence shown here is derived from an EMBL/GenBank/DDBJ whole genome shotgun (WGS) entry which is preliminary data.</text>
</comment>
<name>A0A9X3SAV2_9ACTN</name>